<feature type="domain" description="Xylose isomerase-like TIM barrel" evidence="2">
    <location>
        <begin position="14"/>
        <end position="71"/>
    </location>
</feature>
<keyword evidence="1" id="KW-0413">Isomerase</keyword>
<evidence type="ECO:0000256" key="1">
    <source>
        <dbReference type="ARBA" id="ARBA00023235"/>
    </source>
</evidence>
<gene>
    <name evidence="3" type="ORF">TELCIR_01526</name>
</gene>
<keyword evidence="4" id="KW-1185">Reference proteome</keyword>
<sequence>MAGIPPSSEPDLPKVFQDNVAYAAEKFGKADIMCLIEPINHYTVPGYFLSSYEQAKDIIDAVKLPNLKIQYIAQVPSRDEPNTPGEIDYQYVLRQLQAANPNWTIGLEHNFHEAHGSPRDWVQQLGLSM</sequence>
<accession>A0A2G9V3V9</accession>
<dbReference type="OrthoDB" id="4214675at2759"/>
<dbReference type="GO" id="GO:0046487">
    <property type="term" value="P:glyoxylate metabolic process"/>
    <property type="evidence" value="ECO:0007669"/>
    <property type="project" value="TreeGrafter"/>
</dbReference>
<dbReference type="InterPro" id="IPR013022">
    <property type="entry name" value="Xyl_isomerase-like_TIM-brl"/>
</dbReference>
<dbReference type="SUPFAM" id="SSF51658">
    <property type="entry name" value="Xylose isomerase-like"/>
    <property type="match status" value="1"/>
</dbReference>
<evidence type="ECO:0000313" key="3">
    <source>
        <dbReference type="EMBL" id="PIO76410.1"/>
    </source>
</evidence>
<dbReference type="Gene3D" id="3.20.20.150">
    <property type="entry name" value="Divalent-metal-dependent TIM barrel enzymes"/>
    <property type="match status" value="1"/>
</dbReference>
<evidence type="ECO:0000259" key="2">
    <source>
        <dbReference type="Pfam" id="PF01261"/>
    </source>
</evidence>
<dbReference type="InterPro" id="IPR050417">
    <property type="entry name" value="Sugar_Epim/Isomerase"/>
</dbReference>
<dbReference type="InterPro" id="IPR036237">
    <property type="entry name" value="Xyl_isomerase-like_sf"/>
</dbReference>
<name>A0A2G9V3V9_TELCI</name>
<dbReference type="PANTHER" id="PTHR43489">
    <property type="entry name" value="ISOMERASE"/>
    <property type="match status" value="1"/>
</dbReference>
<protein>
    <recommendedName>
        <fullName evidence="2">Xylose isomerase-like TIM barrel domain-containing protein</fullName>
    </recommendedName>
</protein>
<reference evidence="3 4" key="1">
    <citation type="submission" date="2015-09" db="EMBL/GenBank/DDBJ databases">
        <title>Draft genome of the parasitic nematode Teladorsagia circumcincta isolate WARC Sus (inbred).</title>
        <authorList>
            <person name="Mitreva M."/>
        </authorList>
    </citation>
    <scope>NUCLEOTIDE SEQUENCE [LARGE SCALE GENOMIC DNA]</scope>
    <source>
        <strain evidence="3 4">S</strain>
    </source>
</reference>
<proteinExistence type="predicted"/>
<dbReference type="EMBL" id="KZ345055">
    <property type="protein sequence ID" value="PIO76410.1"/>
    <property type="molecule type" value="Genomic_DNA"/>
</dbReference>
<dbReference type="Proteomes" id="UP000230423">
    <property type="component" value="Unassembled WGS sequence"/>
</dbReference>
<dbReference type="Pfam" id="PF01261">
    <property type="entry name" value="AP_endonuc_2"/>
    <property type="match status" value="1"/>
</dbReference>
<dbReference type="PANTHER" id="PTHR43489:SF6">
    <property type="entry name" value="HYDROXYPYRUVATE ISOMERASE-RELATED"/>
    <property type="match status" value="1"/>
</dbReference>
<evidence type="ECO:0000313" key="4">
    <source>
        <dbReference type="Proteomes" id="UP000230423"/>
    </source>
</evidence>
<dbReference type="GO" id="GO:0008903">
    <property type="term" value="F:hydroxypyruvate isomerase activity"/>
    <property type="evidence" value="ECO:0007669"/>
    <property type="project" value="TreeGrafter"/>
</dbReference>
<dbReference type="AlphaFoldDB" id="A0A2G9V3V9"/>
<organism evidence="3 4">
    <name type="scientific">Teladorsagia circumcincta</name>
    <name type="common">Brown stomach worm</name>
    <name type="synonym">Ostertagia circumcincta</name>
    <dbReference type="NCBI Taxonomy" id="45464"/>
    <lineage>
        <taxon>Eukaryota</taxon>
        <taxon>Metazoa</taxon>
        <taxon>Ecdysozoa</taxon>
        <taxon>Nematoda</taxon>
        <taxon>Chromadorea</taxon>
        <taxon>Rhabditida</taxon>
        <taxon>Rhabditina</taxon>
        <taxon>Rhabditomorpha</taxon>
        <taxon>Strongyloidea</taxon>
        <taxon>Trichostrongylidae</taxon>
        <taxon>Teladorsagia</taxon>
    </lineage>
</organism>